<protein>
    <recommendedName>
        <fullName evidence="3">RAMA domain-containing protein</fullName>
    </recommendedName>
</protein>
<feature type="region of interest" description="Disordered" evidence="1">
    <location>
        <begin position="119"/>
        <end position="143"/>
    </location>
</feature>
<evidence type="ECO:0000256" key="1">
    <source>
        <dbReference type="SAM" id="MobiDB-lite"/>
    </source>
</evidence>
<reference evidence="2" key="1">
    <citation type="journal article" date="2015" name="Nature">
        <title>Complex archaea that bridge the gap between prokaryotes and eukaryotes.</title>
        <authorList>
            <person name="Spang A."/>
            <person name="Saw J.H."/>
            <person name="Jorgensen S.L."/>
            <person name="Zaremba-Niedzwiedzka K."/>
            <person name="Martijn J."/>
            <person name="Lind A.E."/>
            <person name="van Eijk R."/>
            <person name="Schleper C."/>
            <person name="Guy L."/>
            <person name="Ettema T.J."/>
        </authorList>
    </citation>
    <scope>NUCLEOTIDE SEQUENCE</scope>
</reference>
<evidence type="ECO:0000313" key="2">
    <source>
        <dbReference type="EMBL" id="KKM17278.1"/>
    </source>
</evidence>
<dbReference type="AlphaFoldDB" id="A0A0F9K5A5"/>
<sequence length="143" mass="15596">MIEDRNLKAGTKLVARYKGQDYACIVMEGDEKGPRFMLDDLDDNRLSSMVFKSPSAAGSEVMGGSACNGWRFWSLEGQEPQPKERKATTPVSEDFRRIPGGRAWCEACCKAFKVEAGTTPTACPEGHTPDDVTTEAEKEAATA</sequence>
<organism evidence="2">
    <name type="scientific">marine sediment metagenome</name>
    <dbReference type="NCBI Taxonomy" id="412755"/>
    <lineage>
        <taxon>unclassified sequences</taxon>
        <taxon>metagenomes</taxon>
        <taxon>ecological metagenomes</taxon>
    </lineage>
</organism>
<name>A0A0F9K5A5_9ZZZZ</name>
<comment type="caution">
    <text evidence="2">The sequence shown here is derived from an EMBL/GenBank/DDBJ whole genome shotgun (WGS) entry which is preliminary data.</text>
</comment>
<proteinExistence type="predicted"/>
<feature type="compositionally biased region" description="Basic and acidic residues" evidence="1">
    <location>
        <begin position="127"/>
        <end position="143"/>
    </location>
</feature>
<accession>A0A0F9K5A5</accession>
<evidence type="ECO:0008006" key="3">
    <source>
        <dbReference type="Google" id="ProtNLM"/>
    </source>
</evidence>
<gene>
    <name evidence="2" type="ORF">LCGC14_1677390</name>
</gene>
<dbReference type="EMBL" id="LAZR01014492">
    <property type="protein sequence ID" value="KKM17278.1"/>
    <property type="molecule type" value="Genomic_DNA"/>
</dbReference>